<dbReference type="GeneID" id="106809345"/>
<protein>
    <submittedName>
        <fullName evidence="3">Uncharacterized protein LOC106809345 isoform X1</fullName>
    </submittedName>
</protein>
<name>A0ABM1E6S1_PRICU</name>
<evidence type="ECO:0000313" key="2">
    <source>
        <dbReference type="Proteomes" id="UP000695022"/>
    </source>
</evidence>
<reference evidence="3" key="1">
    <citation type="submission" date="2025-08" db="UniProtKB">
        <authorList>
            <consortium name="RefSeq"/>
        </authorList>
    </citation>
    <scope>IDENTIFICATION</scope>
</reference>
<accession>A0ABM1E6S1</accession>
<gene>
    <name evidence="3" type="primary">LOC106809345</name>
</gene>
<evidence type="ECO:0000256" key="1">
    <source>
        <dbReference type="SAM" id="MobiDB-lite"/>
    </source>
</evidence>
<evidence type="ECO:0000313" key="3">
    <source>
        <dbReference type="RefSeq" id="XP_014667892.1"/>
    </source>
</evidence>
<feature type="compositionally biased region" description="Low complexity" evidence="1">
    <location>
        <begin position="895"/>
        <end position="904"/>
    </location>
</feature>
<sequence>MSAWQSPLLYRLSPNEEARLIAEEAERRKKCRLLQVRNQAKNHATAILRDSKLRNTMEVDVLASRLKRHWQMKKHTRLSELEHLHCTTMDSIGNSHCLANSQEENQNMQKVVAMNNDHRARSRHQTAMQLLHNENETRNKLQNQRIIFRKSALEVEKARASAIASRTIPIDSVKEALQSTSDIGSEIEVQNSAISYTFNMQGSATVAKATCIHEEPDAIQAAVIEDRLVKQQKELAAKASIDQCGKANIRFKIALRDELMKQHCGRIMADMHGLHQTDRQQKQATVSKIPKFISQLTDGNQRTQQQHHPHPEIGFAGALATEHPDSSLELLEDLGKRMSFHATGSNTTSKQCQYRQSQGDALNKMICNVNKQRIAWVEQAGHHPISPFKRNAHFKGHNSNISDPQFATESAETPCSPAEYNSRAVDGRTSTHLLPHLIGNVNGKTIDCLPQEHQRITGWSSPLYAMTADLKVESGNKAMQQEVTHRHDMRYLGTAANVCDYRNNLLERNRMSKQGVDKSDETKADFVVPSHALLGQQQQQQAAVPLNVRCMQQPVSQKSLSQLCYFSDHAPDSHQLCHERVMFANKGVSKNGVGYTISTVGNVGEVPITCIPSNKAGKDIGAQHTKRPRISCTPIMETNNTGLEDEESITPLCLQQLATSTTIELPQREPVITQVIEQPLHNIALLHILREDYMCYVEEWNQHFIAMGLQKVRLLHHGMSSQQQESCDGNRIIEQRGLKPPIAVELYEKQSAERLSQPHLLGSRDCFMCTISNYIPKKPHCGIVCYANGKPLPSFLDWLAAAATPHISDNQSNVVSFHGLSNSINTQSSDKVSQHRLSSITDSNISQHSIENGMQLLQENVHTIRKLFSIPQMITSSAMAGGSTEKKECNSQLVSTSIKSSISSDAQEPHLR</sequence>
<keyword evidence="2" id="KW-1185">Reference proteome</keyword>
<feature type="region of interest" description="Disordered" evidence="1">
    <location>
        <begin position="879"/>
        <end position="912"/>
    </location>
</feature>
<organism evidence="2 3">
    <name type="scientific">Priapulus caudatus</name>
    <name type="common">Priapulid worm</name>
    <dbReference type="NCBI Taxonomy" id="37621"/>
    <lineage>
        <taxon>Eukaryota</taxon>
        <taxon>Metazoa</taxon>
        <taxon>Ecdysozoa</taxon>
        <taxon>Scalidophora</taxon>
        <taxon>Priapulida</taxon>
        <taxon>Priapulimorpha</taxon>
        <taxon>Priapulimorphida</taxon>
        <taxon>Priapulidae</taxon>
        <taxon>Priapulus</taxon>
    </lineage>
</organism>
<proteinExistence type="predicted"/>
<dbReference type="RefSeq" id="XP_014667892.1">
    <property type="nucleotide sequence ID" value="XM_014812406.1"/>
</dbReference>
<dbReference type="Proteomes" id="UP000695022">
    <property type="component" value="Unplaced"/>
</dbReference>